<dbReference type="GeneID" id="92945013"/>
<proteinExistence type="predicted"/>
<evidence type="ECO:0000313" key="1">
    <source>
        <dbReference type="EMBL" id="QMW91773.1"/>
    </source>
</evidence>
<dbReference type="RefSeq" id="WP_035762723.1">
    <property type="nucleotide sequence ID" value="NZ_AP019716.1"/>
</dbReference>
<protein>
    <submittedName>
        <fullName evidence="1">Uncharacterized protein</fullName>
    </submittedName>
</protein>
<organism evidence="1 2">
    <name type="scientific">Clostridium butyricum</name>
    <dbReference type="NCBI Taxonomy" id="1492"/>
    <lineage>
        <taxon>Bacteria</taxon>
        <taxon>Bacillati</taxon>
        <taxon>Bacillota</taxon>
        <taxon>Clostridia</taxon>
        <taxon>Eubacteriales</taxon>
        <taxon>Clostridiaceae</taxon>
        <taxon>Clostridium</taxon>
    </lineage>
</organism>
<sequence>MFRKGYISELKESSARVTFPDLNNTVSGWLAISEFKVKCTESCNNTNCTATLDLKIGSSVIVCLYDGINSGIIIAKGSEI</sequence>
<accession>A0AAP9RFL9</accession>
<gene>
    <name evidence="1" type="ORF">FF104_12580</name>
</gene>
<dbReference type="Proteomes" id="UP000515243">
    <property type="component" value="Chromosome 1"/>
</dbReference>
<evidence type="ECO:0000313" key="2">
    <source>
        <dbReference type="Proteomes" id="UP000515243"/>
    </source>
</evidence>
<dbReference type="AlphaFoldDB" id="A0AAP9RFL9"/>
<reference evidence="1 2" key="1">
    <citation type="submission" date="2019-05" db="EMBL/GenBank/DDBJ databases">
        <authorList>
            <person name="Schori C."/>
            <person name="Ahrens C."/>
        </authorList>
    </citation>
    <scope>NUCLEOTIDE SEQUENCE [LARGE SCALE GENOMIC DNA]</scope>
    <source>
        <strain evidence="1 2">DSM 10702</strain>
    </source>
</reference>
<name>A0AAP9RFL9_CLOBU</name>
<dbReference type="EMBL" id="CP040626">
    <property type="protein sequence ID" value="QMW91773.1"/>
    <property type="molecule type" value="Genomic_DNA"/>
</dbReference>